<name>A0A7J6BST2_9TELE</name>
<gene>
    <name evidence="2" type="ORF">G5714_022068</name>
</gene>
<evidence type="ECO:0000256" key="1">
    <source>
        <dbReference type="SAM" id="MobiDB-lite"/>
    </source>
</evidence>
<feature type="region of interest" description="Disordered" evidence="1">
    <location>
        <begin position="1"/>
        <end position="32"/>
    </location>
</feature>
<evidence type="ECO:0000313" key="3">
    <source>
        <dbReference type="Proteomes" id="UP000579812"/>
    </source>
</evidence>
<reference evidence="2 3" key="1">
    <citation type="submission" date="2020-04" db="EMBL/GenBank/DDBJ databases">
        <title>Chromosome-level genome assembly of a cyprinid fish Onychostoma macrolepis by integration of Nanopore Sequencing, Bionano and Hi-C technology.</title>
        <authorList>
            <person name="Wang D."/>
        </authorList>
    </citation>
    <scope>NUCLEOTIDE SEQUENCE [LARGE SCALE GENOMIC DNA]</scope>
    <source>
        <strain evidence="2">SWU-2019</strain>
        <tissue evidence="2">Muscle</tissue>
    </source>
</reference>
<comment type="caution">
    <text evidence="2">The sequence shown here is derived from an EMBL/GenBank/DDBJ whole genome shotgun (WGS) entry which is preliminary data.</text>
</comment>
<sequence>MNCIRNERKRPHTPQHSSAQPTVTGPTNNRPVRPATVQQEMQSFMNMKNPKKQCSGLTEDQRAAVNDLALEWDLPVLTEAYRTWLLHNLLHHALKQFKQGLKESLILPLLESRPDTVAFSPVSQCLNAVVLDHIKWPEEGGLEDDDDRDEREGEYTAGIISVYFYCRRGVLETFQRHAEISVLFSSLQLSLSTQTSRSFRAERAFCESLSVINSTFQATYQ</sequence>
<organism evidence="2 3">
    <name type="scientific">Onychostoma macrolepis</name>
    <dbReference type="NCBI Taxonomy" id="369639"/>
    <lineage>
        <taxon>Eukaryota</taxon>
        <taxon>Metazoa</taxon>
        <taxon>Chordata</taxon>
        <taxon>Craniata</taxon>
        <taxon>Vertebrata</taxon>
        <taxon>Euteleostomi</taxon>
        <taxon>Actinopterygii</taxon>
        <taxon>Neopterygii</taxon>
        <taxon>Teleostei</taxon>
        <taxon>Ostariophysi</taxon>
        <taxon>Cypriniformes</taxon>
        <taxon>Cyprinidae</taxon>
        <taxon>Acrossocheilinae</taxon>
        <taxon>Onychostoma</taxon>
    </lineage>
</organism>
<feature type="compositionally biased region" description="Polar residues" evidence="1">
    <location>
        <begin position="14"/>
        <end position="32"/>
    </location>
</feature>
<proteinExistence type="predicted"/>
<evidence type="ECO:0000313" key="2">
    <source>
        <dbReference type="EMBL" id="KAF4098060.1"/>
    </source>
</evidence>
<dbReference type="EMBL" id="JAAMOB010000022">
    <property type="protein sequence ID" value="KAF4098060.1"/>
    <property type="molecule type" value="Genomic_DNA"/>
</dbReference>
<keyword evidence="3" id="KW-1185">Reference proteome</keyword>
<protein>
    <submittedName>
        <fullName evidence="2">Uncharacterized protein</fullName>
    </submittedName>
</protein>
<accession>A0A7J6BST2</accession>
<dbReference type="AlphaFoldDB" id="A0A7J6BST2"/>
<dbReference type="Proteomes" id="UP000579812">
    <property type="component" value="Unassembled WGS sequence"/>
</dbReference>